<name>A0ABQ9I2Y4_9NEOP</name>
<evidence type="ECO:0000313" key="1">
    <source>
        <dbReference type="EMBL" id="KAJ8891005.1"/>
    </source>
</evidence>
<accession>A0ABQ9I2Y4</accession>
<keyword evidence="2" id="KW-1185">Reference proteome</keyword>
<dbReference type="EMBL" id="JARBHB010000003">
    <property type="protein sequence ID" value="KAJ8891005.1"/>
    <property type="molecule type" value="Genomic_DNA"/>
</dbReference>
<proteinExistence type="predicted"/>
<comment type="caution">
    <text evidence="1">The sequence shown here is derived from an EMBL/GenBank/DDBJ whole genome shotgun (WGS) entry which is preliminary data.</text>
</comment>
<gene>
    <name evidence="1" type="ORF">PR048_010514</name>
</gene>
<evidence type="ECO:0000313" key="2">
    <source>
        <dbReference type="Proteomes" id="UP001159363"/>
    </source>
</evidence>
<organism evidence="1 2">
    <name type="scientific">Dryococelus australis</name>
    <dbReference type="NCBI Taxonomy" id="614101"/>
    <lineage>
        <taxon>Eukaryota</taxon>
        <taxon>Metazoa</taxon>
        <taxon>Ecdysozoa</taxon>
        <taxon>Arthropoda</taxon>
        <taxon>Hexapoda</taxon>
        <taxon>Insecta</taxon>
        <taxon>Pterygota</taxon>
        <taxon>Neoptera</taxon>
        <taxon>Polyneoptera</taxon>
        <taxon>Phasmatodea</taxon>
        <taxon>Verophasmatodea</taxon>
        <taxon>Anareolatae</taxon>
        <taxon>Phasmatidae</taxon>
        <taxon>Eurycanthinae</taxon>
        <taxon>Dryococelus</taxon>
    </lineage>
</organism>
<sequence>MLSTLHLIQYRSEYRLTAGSLSTVVATHQSPQSDIALPIIGCSRFNATRPVAGQHSIFARGIEEGRIKSMNQKLLAMDIENHLKRGLSEGFGRVTVLGINFRTVNVTNTSFRLAALAPQWCLACLAAVNVSVVALFTIVTCKQTHTDIRSSPLNHQIRRFTPKFISISSHVPISDGATDFHVDPGSSSRVISDRAMNFNGATVVGLLASHQGRPGSVPGGVTPGFSHEGIAPDDRWSAGFLEDLPFPPPLNSGAASYSPRFALIGSEDFDVTSRQISSLTAYLLQDALSVFEFTSQRPLHGFRDEMWPEWQRNSVRGERKYPQITRTAISNVRHITHTLCGAGTKYCTQLVVKLRTGKSTTQLQWDGGRLLAFYRSADWNLFPAEVFARWILMRRNFAVCFFLGVLPCLPTLRSVIVPSSPVSPTSALKAAAVSATVNAIPLRFTLKSKYSRVRELFFIVMFSLGWSIPRRDKGRVCSSVGEIGVLMFDDWPWRGLDDDLCSIACRWGVGGSRQRVARGGTNKSRRMTAGGLPLSVSHCPSSVLRNNTTEYANGDLVDLHVQYILVRVGDIFAVLLAVWPFHASTVQWVREEGPRSLNASRPRINAYVGQTRSPNLALTHIPQGAYETLALRKLSVIRCVLPLTSRSVIESGNLSRPPPAYGINHCQHESNPGVGQRSMATNKSAVNKSRLIIAHAANDSLNAGVAGNTSATAR</sequence>
<protein>
    <submittedName>
        <fullName evidence="1">Uncharacterized protein</fullName>
    </submittedName>
</protein>
<dbReference type="Proteomes" id="UP001159363">
    <property type="component" value="Chromosome 3"/>
</dbReference>
<reference evidence="1 2" key="1">
    <citation type="submission" date="2023-02" db="EMBL/GenBank/DDBJ databases">
        <title>LHISI_Scaffold_Assembly.</title>
        <authorList>
            <person name="Stuart O.P."/>
            <person name="Cleave R."/>
            <person name="Magrath M.J.L."/>
            <person name="Mikheyev A.S."/>
        </authorList>
    </citation>
    <scope>NUCLEOTIDE SEQUENCE [LARGE SCALE GENOMIC DNA]</scope>
    <source>
        <strain evidence="1">Daus_M_001</strain>
        <tissue evidence="1">Leg muscle</tissue>
    </source>
</reference>